<organism evidence="2 3">
    <name type="scientific">Ranitomeya imitator</name>
    <name type="common">mimic poison frog</name>
    <dbReference type="NCBI Taxonomy" id="111125"/>
    <lineage>
        <taxon>Eukaryota</taxon>
        <taxon>Metazoa</taxon>
        <taxon>Chordata</taxon>
        <taxon>Craniata</taxon>
        <taxon>Vertebrata</taxon>
        <taxon>Euteleostomi</taxon>
        <taxon>Amphibia</taxon>
        <taxon>Batrachia</taxon>
        <taxon>Anura</taxon>
        <taxon>Neobatrachia</taxon>
        <taxon>Hyloidea</taxon>
        <taxon>Dendrobatidae</taxon>
        <taxon>Dendrobatinae</taxon>
        <taxon>Ranitomeya</taxon>
    </lineage>
</organism>
<evidence type="ECO:0000313" key="2">
    <source>
        <dbReference type="EMBL" id="CAJ0952080.1"/>
    </source>
</evidence>
<feature type="region of interest" description="Disordered" evidence="1">
    <location>
        <begin position="1"/>
        <end position="389"/>
    </location>
</feature>
<feature type="compositionally biased region" description="Low complexity" evidence="1">
    <location>
        <begin position="49"/>
        <end position="86"/>
    </location>
</feature>
<sequence>MQDFQPASNPVPGNFNQPPRLQEPWRNPPPPPPPPPQPEREPATVSQPSFVQSEKSSSCSSSTLMNPNHPVPNQNVPPFNPPGQGFNPPPRFSQPQSNFNPPGPGSQPGFNPPGPQGGFNQPGFNQPGPQSGFNPPGPQSGFNPPGPQPVFNPPGNQPGFNQPNFNQPGFNQTGAQPPFNPPGLNQPGFNQINPGPQAVFNQPGSGLQPNFPQPGPQPGFNSPGFSRERPVRINIPAPNPLGMPPFNQPSGNIRPFAPPRQQFPPGQTFIPQVQAQPPIQPLHQHHHHGVPPKPPMSTQQPPPFRAQTPQTPTHRMPGQQRHGPLKPRQNTPGQNMTKIHNPQTAHQRNSNLRELPIAPSNSAAEINRRRSAQVKPLGTATPQAKPETPVIAQAAKSLSTTNLVKQEPKIEEQFPDEDEETRKYRLKIEEQKRLREEILKQKELRRQQQAGARKKELLERLSQQQQTANAAPQAPVEADKPTAKVENDSSPIMTHVTEQARPNVKNRLVSKRPETLSVLTPQKIPLLQTAGASAPMQGMQKKVVKQIVQNRVAGESPAAKVQPLRPAGSAAPFGQQPIMKVASVQAKTQEQRLVGAKRTVMQRSGSSEQAHLATKVRVIKLSGPNNFVSFSIRQQDGHVHSDSHDHL</sequence>
<feature type="compositionally biased region" description="Polar residues" evidence="1">
    <location>
        <begin position="328"/>
        <end position="352"/>
    </location>
</feature>
<evidence type="ECO:0000256" key="1">
    <source>
        <dbReference type="SAM" id="MobiDB-lite"/>
    </source>
</evidence>
<keyword evidence="3" id="KW-1185">Reference proteome</keyword>
<feature type="compositionally biased region" description="Low complexity" evidence="1">
    <location>
        <begin position="263"/>
        <end position="277"/>
    </location>
</feature>
<feature type="compositionally biased region" description="Pro residues" evidence="1">
    <location>
        <begin position="101"/>
        <end position="115"/>
    </location>
</feature>
<dbReference type="EMBL" id="CAUEEQ010034280">
    <property type="protein sequence ID" value="CAJ0952080.1"/>
    <property type="molecule type" value="Genomic_DNA"/>
</dbReference>
<proteinExistence type="predicted"/>
<gene>
    <name evidence="2" type="ORF">RIMI_LOCUS13718258</name>
</gene>
<protein>
    <submittedName>
        <fullName evidence="2">Uncharacterized protein</fullName>
    </submittedName>
</protein>
<dbReference type="PANTHER" id="PTHR22014:SF2">
    <property type="entry name" value="RNA-BINDING PROTEIN 33"/>
    <property type="match status" value="1"/>
</dbReference>
<reference evidence="2" key="1">
    <citation type="submission" date="2023-07" db="EMBL/GenBank/DDBJ databases">
        <authorList>
            <person name="Stuckert A."/>
        </authorList>
    </citation>
    <scope>NUCLEOTIDE SEQUENCE</scope>
</reference>
<accession>A0ABN9LVS0</accession>
<comment type="caution">
    <text evidence="2">The sequence shown here is derived from an EMBL/GenBank/DDBJ whole genome shotgun (WGS) entry which is preliminary data.</text>
</comment>
<feature type="compositionally biased region" description="Pro residues" evidence="1">
    <location>
        <begin position="291"/>
        <end position="304"/>
    </location>
</feature>
<dbReference type="PANTHER" id="PTHR22014">
    <property type="entry name" value="RNA-BINDING PROTEIN 33"/>
    <property type="match status" value="1"/>
</dbReference>
<feature type="compositionally biased region" description="Low complexity" evidence="1">
    <location>
        <begin position="157"/>
        <end position="172"/>
    </location>
</feature>
<feature type="compositionally biased region" description="Pro residues" evidence="1">
    <location>
        <begin position="237"/>
        <end position="247"/>
    </location>
</feature>
<feature type="compositionally biased region" description="Low complexity" evidence="1">
    <location>
        <begin position="463"/>
        <end position="475"/>
    </location>
</feature>
<feature type="compositionally biased region" description="Low complexity" evidence="1">
    <location>
        <begin position="118"/>
        <end position="133"/>
    </location>
</feature>
<feature type="region of interest" description="Disordered" evidence="1">
    <location>
        <begin position="444"/>
        <end position="489"/>
    </location>
</feature>
<feature type="compositionally biased region" description="Polar residues" evidence="1">
    <location>
        <begin position="187"/>
        <end position="207"/>
    </location>
</feature>
<dbReference type="InterPro" id="IPR039878">
    <property type="entry name" value="RBM33"/>
</dbReference>
<dbReference type="Proteomes" id="UP001176940">
    <property type="component" value="Unassembled WGS sequence"/>
</dbReference>
<feature type="compositionally biased region" description="Pro residues" evidence="1">
    <location>
        <begin position="144"/>
        <end position="156"/>
    </location>
</feature>
<feature type="compositionally biased region" description="Pro residues" evidence="1">
    <location>
        <begin position="26"/>
        <end position="37"/>
    </location>
</feature>
<name>A0ABN9LVS0_9NEOB</name>
<evidence type="ECO:0000313" key="3">
    <source>
        <dbReference type="Proteomes" id="UP001176940"/>
    </source>
</evidence>
<feature type="compositionally biased region" description="Basic and acidic residues" evidence="1">
    <location>
        <begin position="477"/>
        <end position="487"/>
    </location>
</feature>